<gene>
    <name evidence="6" type="ORF">EXY26_16155</name>
</gene>
<proteinExistence type="predicted"/>
<dbReference type="PANTHER" id="PTHR42794">
    <property type="entry name" value="HEMIN IMPORT ATP-BINDING PROTEIN HMUV"/>
    <property type="match status" value="1"/>
</dbReference>
<dbReference type="InterPro" id="IPR003439">
    <property type="entry name" value="ABC_transporter-like_ATP-bd"/>
</dbReference>
<dbReference type="SUPFAM" id="SSF52540">
    <property type="entry name" value="P-loop containing nucleoside triphosphate hydrolases"/>
    <property type="match status" value="1"/>
</dbReference>
<organism evidence="6 7">
    <name type="scientific">Glutamicibacter arilaitensis</name>
    <dbReference type="NCBI Taxonomy" id="256701"/>
    <lineage>
        <taxon>Bacteria</taxon>
        <taxon>Bacillati</taxon>
        <taxon>Actinomycetota</taxon>
        <taxon>Actinomycetes</taxon>
        <taxon>Micrococcales</taxon>
        <taxon>Micrococcaceae</taxon>
        <taxon>Glutamicibacter</taxon>
    </lineage>
</organism>
<protein>
    <submittedName>
        <fullName evidence="6">Heme ABC transporter ATP-binding protein</fullName>
    </submittedName>
</protein>
<dbReference type="PROSITE" id="PS00211">
    <property type="entry name" value="ABC_TRANSPORTER_1"/>
    <property type="match status" value="1"/>
</dbReference>
<keyword evidence="2" id="KW-0547">Nucleotide-binding</keyword>
<evidence type="ECO:0000256" key="1">
    <source>
        <dbReference type="ARBA" id="ARBA00022448"/>
    </source>
</evidence>
<dbReference type="Proteomes" id="UP000297638">
    <property type="component" value="Unassembled WGS sequence"/>
</dbReference>
<dbReference type="RefSeq" id="WP_134781186.1">
    <property type="nucleotide sequence ID" value="NZ_SPDS01000003.1"/>
</dbReference>
<feature type="domain" description="ABC transporter" evidence="5">
    <location>
        <begin position="7"/>
        <end position="240"/>
    </location>
</feature>
<evidence type="ECO:0000256" key="3">
    <source>
        <dbReference type="ARBA" id="ARBA00022840"/>
    </source>
</evidence>
<dbReference type="NCBIfam" id="NF010068">
    <property type="entry name" value="PRK13548.1"/>
    <property type="match status" value="1"/>
</dbReference>
<evidence type="ECO:0000259" key="5">
    <source>
        <dbReference type="PROSITE" id="PS50893"/>
    </source>
</evidence>
<dbReference type="CDD" id="cd03214">
    <property type="entry name" value="ABC_Iron-Siderophores_B12_Hemin"/>
    <property type="match status" value="1"/>
</dbReference>
<dbReference type="GO" id="GO:0016887">
    <property type="term" value="F:ATP hydrolysis activity"/>
    <property type="evidence" value="ECO:0007669"/>
    <property type="project" value="InterPro"/>
</dbReference>
<dbReference type="Gene3D" id="3.40.50.300">
    <property type="entry name" value="P-loop containing nucleotide triphosphate hydrolases"/>
    <property type="match status" value="1"/>
</dbReference>
<dbReference type="Pfam" id="PF00005">
    <property type="entry name" value="ABC_tran"/>
    <property type="match status" value="1"/>
</dbReference>
<dbReference type="EMBL" id="SPDS01000003">
    <property type="protein sequence ID" value="TFH54579.1"/>
    <property type="molecule type" value="Genomic_DNA"/>
</dbReference>
<dbReference type="AlphaFoldDB" id="A0A4Y8TT17"/>
<evidence type="ECO:0000313" key="7">
    <source>
        <dbReference type="Proteomes" id="UP000297638"/>
    </source>
</evidence>
<evidence type="ECO:0000256" key="2">
    <source>
        <dbReference type="ARBA" id="ARBA00022741"/>
    </source>
</evidence>
<reference evidence="6 7" key="1">
    <citation type="submission" date="2019-03" db="EMBL/GenBank/DDBJ databases">
        <title>Glutamicibacter sp. LJH19 genome.</title>
        <authorList>
            <person name="Sinai Borker S."/>
            <person name="Kumar R."/>
        </authorList>
    </citation>
    <scope>NUCLEOTIDE SEQUENCE [LARGE SCALE GENOMIC DNA]</scope>
    <source>
        <strain evidence="6 7">LJH19</strain>
    </source>
</reference>
<sequence>MSATPVIQVRGAQVQLGGAPILKEIDLELFTGEVVALVGPNGAGKSTLLAALSGDEPLESGQIMVAGKPLESWSVRQLSRVRAVQTQESRVSFAFTGEEVVRMGRAPWVGTEQEYRDDQVLAAALRCTESQALASRTVQTLSGGEKARIAFARVMAQETRIIMLDEPTAPMDIRYQEQLMTMVRQRARDGATAVVVLHDLSLAAAYADRIVLLQDGRVAAAGAPDEVLTAENLQRVYRYPLSVMRHPENGALVITPLRPHLQPISIREKELI</sequence>
<dbReference type="InterPro" id="IPR003593">
    <property type="entry name" value="AAA+_ATPase"/>
</dbReference>
<keyword evidence="4" id="KW-1278">Translocase</keyword>
<dbReference type="SMART" id="SM00382">
    <property type="entry name" value="AAA"/>
    <property type="match status" value="1"/>
</dbReference>
<dbReference type="PANTHER" id="PTHR42794:SF1">
    <property type="entry name" value="HEMIN IMPORT ATP-BINDING PROTEIN HMUV"/>
    <property type="match status" value="1"/>
</dbReference>
<evidence type="ECO:0000256" key="4">
    <source>
        <dbReference type="ARBA" id="ARBA00022967"/>
    </source>
</evidence>
<comment type="caution">
    <text evidence="6">The sequence shown here is derived from an EMBL/GenBank/DDBJ whole genome shotgun (WGS) entry which is preliminary data.</text>
</comment>
<dbReference type="GO" id="GO:0005524">
    <property type="term" value="F:ATP binding"/>
    <property type="evidence" value="ECO:0007669"/>
    <property type="project" value="UniProtKB-KW"/>
</dbReference>
<keyword evidence="1" id="KW-0813">Transport</keyword>
<dbReference type="InterPro" id="IPR027417">
    <property type="entry name" value="P-loop_NTPase"/>
</dbReference>
<accession>A0A4Y8TT17</accession>
<dbReference type="PROSITE" id="PS50893">
    <property type="entry name" value="ABC_TRANSPORTER_2"/>
    <property type="match status" value="1"/>
</dbReference>
<evidence type="ECO:0000313" key="6">
    <source>
        <dbReference type="EMBL" id="TFH54579.1"/>
    </source>
</evidence>
<dbReference type="InterPro" id="IPR017871">
    <property type="entry name" value="ABC_transporter-like_CS"/>
</dbReference>
<name>A0A4Y8TT17_9MICC</name>
<keyword evidence="3 6" id="KW-0067">ATP-binding</keyword>